<comment type="caution">
    <text evidence="3">The sequence shown here is derived from an EMBL/GenBank/DDBJ whole genome shotgun (WGS) entry which is preliminary data.</text>
</comment>
<evidence type="ECO:0000313" key="3">
    <source>
        <dbReference type="EMBL" id="MCR2807402.1"/>
    </source>
</evidence>
<dbReference type="PANTHER" id="PTHR22916">
    <property type="entry name" value="GLYCOSYLTRANSFERASE"/>
    <property type="match status" value="1"/>
</dbReference>
<evidence type="ECO:0000313" key="4">
    <source>
        <dbReference type="Proteomes" id="UP001141950"/>
    </source>
</evidence>
<gene>
    <name evidence="3" type="ORF">NQZ67_26295</name>
</gene>
<keyword evidence="4" id="KW-1185">Reference proteome</keyword>
<dbReference type="SUPFAM" id="SSF53448">
    <property type="entry name" value="Nucleotide-diphospho-sugar transferases"/>
    <property type="match status" value="1"/>
</dbReference>
<reference evidence="3" key="1">
    <citation type="submission" date="2022-08" db="EMBL/GenBank/DDBJ databases">
        <title>The genomic sequence of strain Paenibacillus sp. SCIV0701.</title>
        <authorList>
            <person name="Zhao H."/>
        </authorList>
    </citation>
    <scope>NUCLEOTIDE SEQUENCE</scope>
    <source>
        <strain evidence="3">SCIV0701</strain>
    </source>
</reference>
<dbReference type="RefSeq" id="WP_257451849.1">
    <property type="nucleotide sequence ID" value="NZ_JANIPJ010000026.1"/>
</dbReference>
<dbReference type="Gene3D" id="3.90.550.10">
    <property type="entry name" value="Spore Coat Polysaccharide Biosynthesis Protein SpsA, Chain A"/>
    <property type="match status" value="1"/>
</dbReference>
<dbReference type="GO" id="GO:0016758">
    <property type="term" value="F:hexosyltransferase activity"/>
    <property type="evidence" value="ECO:0007669"/>
    <property type="project" value="UniProtKB-ARBA"/>
</dbReference>
<dbReference type="PANTHER" id="PTHR22916:SF3">
    <property type="entry name" value="UDP-GLCNAC:BETAGAL BETA-1,3-N-ACETYLGLUCOSAMINYLTRANSFERASE-LIKE PROTEIN 1"/>
    <property type="match status" value="1"/>
</dbReference>
<dbReference type="Pfam" id="PF00535">
    <property type="entry name" value="Glycos_transf_2"/>
    <property type="match status" value="1"/>
</dbReference>
<dbReference type="CDD" id="cd00761">
    <property type="entry name" value="Glyco_tranf_GTA_type"/>
    <property type="match status" value="1"/>
</dbReference>
<evidence type="ECO:0000256" key="1">
    <source>
        <dbReference type="ARBA" id="ARBA00006739"/>
    </source>
</evidence>
<dbReference type="InterPro" id="IPR001173">
    <property type="entry name" value="Glyco_trans_2-like"/>
</dbReference>
<organism evidence="3 4">
    <name type="scientific">Paenibacillus soyae</name>
    <dbReference type="NCBI Taxonomy" id="2969249"/>
    <lineage>
        <taxon>Bacteria</taxon>
        <taxon>Bacillati</taxon>
        <taxon>Bacillota</taxon>
        <taxon>Bacilli</taxon>
        <taxon>Bacillales</taxon>
        <taxon>Paenibacillaceae</taxon>
        <taxon>Paenibacillus</taxon>
    </lineage>
</organism>
<proteinExistence type="inferred from homology"/>
<dbReference type="Proteomes" id="UP001141950">
    <property type="component" value="Unassembled WGS sequence"/>
</dbReference>
<dbReference type="EMBL" id="JANIPJ010000026">
    <property type="protein sequence ID" value="MCR2807402.1"/>
    <property type="molecule type" value="Genomic_DNA"/>
</dbReference>
<accession>A0A9X2N1P7</accession>
<sequence>MGQLIDDQYSVSVVIPSFNRAKTIWKALDSVLNQTYPIAEIIIVDDNSQDDTETVVNSYREKHPNITYYKHSVNRGGGAARNTGIELSKGRYIAFLDSDDEWLENKIEKQMKLVSTLKDKNIGMVYTGIYNVYINQGNRVSKYSPNRYKDIMYGLLCENFIGSTSVVLCSKEALLAIGGFDVTLPSCQDWDLYLKIAERYDVVGVEEPLIRYYIHDDSITGSSTKVITGHDILHSKINNQLQLQKKYNSRKITATHSLTLGRYFVNKGEYARARKYLVDAIKTTTSVSIIVKSLYHLIYRSVIRRSV</sequence>
<evidence type="ECO:0000259" key="2">
    <source>
        <dbReference type="Pfam" id="PF00535"/>
    </source>
</evidence>
<protein>
    <submittedName>
        <fullName evidence="3">Glycosyltransferase</fullName>
    </submittedName>
</protein>
<feature type="domain" description="Glycosyltransferase 2-like" evidence="2">
    <location>
        <begin position="12"/>
        <end position="173"/>
    </location>
</feature>
<name>A0A9X2N1P7_9BACL</name>
<comment type="similarity">
    <text evidence="1">Belongs to the glycosyltransferase 2 family.</text>
</comment>
<dbReference type="InterPro" id="IPR029044">
    <property type="entry name" value="Nucleotide-diphossugar_trans"/>
</dbReference>
<dbReference type="AlphaFoldDB" id="A0A9X2N1P7"/>